<gene>
    <name evidence="2" type="ORF">GCM10007898_04250</name>
</gene>
<dbReference type="InterPro" id="IPR052523">
    <property type="entry name" value="Trichothecene_AcTrans"/>
</dbReference>
<comment type="caution">
    <text evidence="2">The sequence shown here is derived from an EMBL/GenBank/DDBJ whole genome shotgun (WGS) entry which is preliminary data.</text>
</comment>
<dbReference type="SUPFAM" id="SSF55729">
    <property type="entry name" value="Acyl-CoA N-acyltransferases (Nat)"/>
    <property type="match status" value="1"/>
</dbReference>
<reference evidence="3" key="1">
    <citation type="journal article" date="2019" name="Int. J. Syst. Evol. Microbiol.">
        <title>The Global Catalogue of Microorganisms (GCM) 10K type strain sequencing project: providing services to taxonomists for standard genome sequencing and annotation.</title>
        <authorList>
            <consortium name="The Broad Institute Genomics Platform"/>
            <consortium name="The Broad Institute Genome Sequencing Center for Infectious Disease"/>
            <person name="Wu L."/>
            <person name="Ma J."/>
        </authorList>
    </citation>
    <scope>NUCLEOTIDE SEQUENCE [LARGE SCALE GENOMIC DNA]</scope>
    <source>
        <strain evidence="3">NBRC 111981</strain>
    </source>
</reference>
<dbReference type="Pfam" id="PF00583">
    <property type="entry name" value="Acetyltransf_1"/>
    <property type="match status" value="1"/>
</dbReference>
<organism evidence="2 3">
    <name type="scientific">Dyella flagellata</name>
    <dbReference type="NCBI Taxonomy" id="1867833"/>
    <lineage>
        <taxon>Bacteria</taxon>
        <taxon>Pseudomonadati</taxon>
        <taxon>Pseudomonadota</taxon>
        <taxon>Gammaproteobacteria</taxon>
        <taxon>Lysobacterales</taxon>
        <taxon>Rhodanobacteraceae</taxon>
        <taxon>Dyella</taxon>
    </lineage>
</organism>
<dbReference type="InterPro" id="IPR000182">
    <property type="entry name" value="GNAT_dom"/>
</dbReference>
<dbReference type="InterPro" id="IPR016181">
    <property type="entry name" value="Acyl_CoA_acyltransferase"/>
</dbReference>
<evidence type="ECO:0000313" key="2">
    <source>
        <dbReference type="EMBL" id="GLQ86859.1"/>
    </source>
</evidence>
<keyword evidence="3" id="KW-1185">Reference proteome</keyword>
<dbReference type="RefSeq" id="WP_284330284.1">
    <property type="nucleotide sequence ID" value="NZ_BSOA01000003.1"/>
</dbReference>
<proteinExistence type="predicted"/>
<dbReference type="Gene3D" id="3.40.630.30">
    <property type="match status" value="1"/>
</dbReference>
<protein>
    <recommendedName>
        <fullName evidence="1">N-acetyltransferase domain-containing protein</fullName>
    </recommendedName>
</protein>
<dbReference type="Proteomes" id="UP001156627">
    <property type="component" value="Unassembled WGS sequence"/>
</dbReference>
<dbReference type="PANTHER" id="PTHR42791:SF1">
    <property type="entry name" value="N-ACETYLTRANSFERASE DOMAIN-CONTAINING PROTEIN"/>
    <property type="match status" value="1"/>
</dbReference>
<sequence length="211" mass="23404">MNAATELVIRRATQADRDGVVAALTEGFSADPINCWIFDNPATYHRYASGYFSCYTDYCLKHGYVFIAGDVVAATIGMPLDALRRLESDIEFDAKLEKMCGPHFVRVSAMNQVMAEHHPNSPNHMYSVFTGVMPSHQNLGLGARLVHAVFDLIDEQNLPMYAEAGNENNARLWTRIGFSLVGHPLPLPDSDLMLHPIWRPAKVSVESAIAQ</sequence>
<name>A0ABQ5X6M5_9GAMM</name>
<dbReference type="PROSITE" id="PS51186">
    <property type="entry name" value="GNAT"/>
    <property type="match status" value="1"/>
</dbReference>
<feature type="domain" description="N-acetyltransferase" evidence="1">
    <location>
        <begin position="7"/>
        <end position="198"/>
    </location>
</feature>
<dbReference type="EMBL" id="BSOA01000003">
    <property type="protein sequence ID" value="GLQ86859.1"/>
    <property type="molecule type" value="Genomic_DNA"/>
</dbReference>
<accession>A0ABQ5X6M5</accession>
<evidence type="ECO:0000313" key="3">
    <source>
        <dbReference type="Proteomes" id="UP001156627"/>
    </source>
</evidence>
<dbReference type="PANTHER" id="PTHR42791">
    <property type="entry name" value="GNAT FAMILY ACETYLTRANSFERASE"/>
    <property type="match status" value="1"/>
</dbReference>
<evidence type="ECO:0000259" key="1">
    <source>
        <dbReference type="PROSITE" id="PS51186"/>
    </source>
</evidence>